<dbReference type="GO" id="GO:0016747">
    <property type="term" value="F:acyltransferase activity, transferring groups other than amino-acyl groups"/>
    <property type="evidence" value="ECO:0007669"/>
    <property type="project" value="InterPro"/>
</dbReference>
<dbReference type="Gene3D" id="3.40.630.30">
    <property type="match status" value="1"/>
</dbReference>
<evidence type="ECO:0000259" key="1">
    <source>
        <dbReference type="PROSITE" id="PS51186"/>
    </source>
</evidence>
<evidence type="ECO:0000313" key="2">
    <source>
        <dbReference type="EMBL" id="OYD07105.1"/>
    </source>
</evidence>
<accession>A0A235B685</accession>
<dbReference type="InterPro" id="IPR016181">
    <property type="entry name" value="Acyl_CoA_acyltransferase"/>
</dbReference>
<gene>
    <name evidence="2" type="ORF">CHM34_11930</name>
</gene>
<dbReference type="AlphaFoldDB" id="A0A235B685"/>
<organism evidence="2 3">
    <name type="scientific">Paludifilum halophilum</name>
    <dbReference type="NCBI Taxonomy" id="1642702"/>
    <lineage>
        <taxon>Bacteria</taxon>
        <taxon>Bacillati</taxon>
        <taxon>Bacillota</taxon>
        <taxon>Bacilli</taxon>
        <taxon>Bacillales</taxon>
        <taxon>Thermoactinomycetaceae</taxon>
        <taxon>Paludifilum</taxon>
    </lineage>
</organism>
<sequence length="243" mass="27207">MKKNRGRKNAGLGFWGDCFIKRKGASYLPLHIEPLVKKDGSDVVLLFDRLGWDYSEEEIDLILKSGSLFGHRNKKGKVISTAAIFPYKTIASLGMVMVDPDYRRIGLATQLVKKCISKVSDRSIMLVATEEGKPLYEKLGFQTVTTLHKFVAKEYISGSLSGTDSYTIRPILKQDIPEIIRLDQEAFGGDRSIFLENRIKQAVYRVMLRSRTGEVLGYGLGVQNPRMLMIGPVVAPDTMGPIY</sequence>
<reference evidence="2 3" key="1">
    <citation type="submission" date="2017-07" db="EMBL/GenBank/DDBJ databases">
        <title>The genome sequence of Paludifilum halophilum highlights mechanisms for microbial adaptation to high salt environemnts.</title>
        <authorList>
            <person name="Belbahri L."/>
        </authorList>
    </citation>
    <scope>NUCLEOTIDE SEQUENCE [LARGE SCALE GENOMIC DNA]</scope>
    <source>
        <strain evidence="2 3">DSM 102817</strain>
    </source>
</reference>
<dbReference type="InterPro" id="IPR052729">
    <property type="entry name" value="Acyl/Acetyltrans_Enzymes"/>
</dbReference>
<dbReference type="Pfam" id="PF18014">
    <property type="entry name" value="Acetyltransf_18"/>
    <property type="match status" value="1"/>
</dbReference>
<dbReference type="Proteomes" id="UP000215459">
    <property type="component" value="Unassembled WGS sequence"/>
</dbReference>
<dbReference type="Gene3D" id="3.40.630.90">
    <property type="match status" value="1"/>
</dbReference>
<evidence type="ECO:0000313" key="3">
    <source>
        <dbReference type="Proteomes" id="UP000215459"/>
    </source>
</evidence>
<dbReference type="EMBL" id="NOWF01000007">
    <property type="protein sequence ID" value="OYD07105.1"/>
    <property type="molecule type" value="Genomic_DNA"/>
</dbReference>
<keyword evidence="3" id="KW-1185">Reference proteome</keyword>
<dbReference type="PANTHER" id="PTHR47237">
    <property type="entry name" value="SLL0310 PROTEIN"/>
    <property type="match status" value="1"/>
</dbReference>
<dbReference type="CDD" id="cd04301">
    <property type="entry name" value="NAT_SF"/>
    <property type="match status" value="1"/>
</dbReference>
<comment type="caution">
    <text evidence="2">The sequence shown here is derived from an EMBL/GenBank/DDBJ whole genome shotgun (WGS) entry which is preliminary data.</text>
</comment>
<dbReference type="PROSITE" id="PS51186">
    <property type="entry name" value="GNAT"/>
    <property type="match status" value="1"/>
</dbReference>
<dbReference type="PANTHER" id="PTHR47237:SF2">
    <property type="entry name" value="BLL4206 PROTEIN"/>
    <property type="match status" value="1"/>
</dbReference>
<dbReference type="InterPro" id="IPR000182">
    <property type="entry name" value="GNAT_dom"/>
</dbReference>
<dbReference type="Pfam" id="PF13673">
    <property type="entry name" value="Acetyltransf_10"/>
    <property type="match status" value="1"/>
</dbReference>
<name>A0A235B685_9BACL</name>
<feature type="domain" description="N-acetyltransferase" evidence="1">
    <location>
        <begin position="30"/>
        <end position="183"/>
    </location>
</feature>
<protein>
    <recommendedName>
        <fullName evidence="1">N-acetyltransferase domain-containing protein</fullName>
    </recommendedName>
</protein>
<dbReference type="InterPro" id="IPR041496">
    <property type="entry name" value="YitH/HolE_GNAT"/>
</dbReference>
<dbReference type="OrthoDB" id="8453373at2"/>
<proteinExistence type="predicted"/>
<dbReference type="SUPFAM" id="SSF55729">
    <property type="entry name" value="Acyl-CoA N-acyltransferases (Nat)"/>
    <property type="match status" value="1"/>
</dbReference>